<keyword evidence="4 9" id="KW-0812">Transmembrane</keyword>
<name>A0A1H8VHD1_9GAMM</name>
<dbReference type="AlphaFoldDB" id="A0A1H8VHD1"/>
<keyword evidence="2 9" id="KW-0997">Cell inner membrane</keyword>
<keyword evidence="3 9" id="KW-0808">Transferase</keyword>
<dbReference type="PANTHER" id="PTHR30606">
    <property type="entry name" value="LIPID A BIOSYNTHESIS LAUROYL ACYLTRANSFERASE"/>
    <property type="match status" value="1"/>
</dbReference>
<comment type="catalytic activity">
    <reaction evidence="9">
        <text>an alpha-Kdo-(2-&gt;4)-alpha-Kdo-(2-&gt;6)-lipid IVA + a fatty acyl-[ACP] = an alpha-Kdo-(2-&gt;4)-alpha-Kdo-(2-&gt;6)-(acyl)-lipid IVA + holo-[ACP]</text>
        <dbReference type="Rhea" id="RHEA:69396"/>
        <dbReference type="Rhea" id="RHEA-COMP:9685"/>
        <dbReference type="Rhea" id="RHEA-COMP:14125"/>
        <dbReference type="ChEBI" id="CHEBI:64479"/>
        <dbReference type="ChEBI" id="CHEBI:138651"/>
        <dbReference type="ChEBI" id="CHEBI:176429"/>
        <dbReference type="ChEBI" id="CHEBI:176430"/>
        <dbReference type="EC" id="2.3.1.241"/>
    </reaction>
</comment>
<dbReference type="OrthoDB" id="9803456at2"/>
<keyword evidence="7 9" id="KW-0472">Membrane</keyword>
<keyword evidence="11" id="KW-1185">Reference proteome</keyword>
<comment type="pathway">
    <text evidence="9">Bacterial outer membrane biogenesis; lipopolysaccharide biosynthesis.</text>
</comment>
<dbReference type="Proteomes" id="UP000199657">
    <property type="component" value="Unassembled WGS sequence"/>
</dbReference>
<dbReference type="GO" id="GO:0008913">
    <property type="term" value="F:Kdo2-lipid IVA acyltransferase activity"/>
    <property type="evidence" value="ECO:0007669"/>
    <property type="project" value="UniProtKB-EC"/>
</dbReference>
<proteinExistence type="inferred from homology"/>
<evidence type="ECO:0000256" key="4">
    <source>
        <dbReference type="ARBA" id="ARBA00022692"/>
    </source>
</evidence>
<keyword evidence="1 9" id="KW-1003">Cell membrane</keyword>
<dbReference type="InterPro" id="IPR011920">
    <property type="entry name" value="Lipid_A_LpxL_LpxP"/>
</dbReference>
<keyword evidence="6 9" id="KW-1133">Transmembrane helix</keyword>
<dbReference type="NCBIfam" id="TIGR02207">
    <property type="entry name" value="lipid_A_htrB"/>
    <property type="match status" value="1"/>
</dbReference>
<dbReference type="PANTHER" id="PTHR30606:SF9">
    <property type="entry name" value="LIPID A BIOSYNTHESIS LAUROYLTRANSFERASE"/>
    <property type="match status" value="1"/>
</dbReference>
<dbReference type="PIRSF" id="PIRSF026649">
    <property type="entry name" value="MsbB"/>
    <property type="match status" value="1"/>
</dbReference>
<dbReference type="CDD" id="cd07984">
    <property type="entry name" value="LPLAT_LABLAT-like"/>
    <property type="match status" value="1"/>
</dbReference>
<dbReference type="GO" id="GO:0009245">
    <property type="term" value="P:lipid A biosynthetic process"/>
    <property type="evidence" value="ECO:0007669"/>
    <property type="project" value="InterPro"/>
</dbReference>
<evidence type="ECO:0000313" key="10">
    <source>
        <dbReference type="EMBL" id="SEP14700.1"/>
    </source>
</evidence>
<dbReference type="EC" id="2.3.1.241" evidence="9"/>
<organism evidence="10 11">
    <name type="scientific">Aquisalimonas asiatica</name>
    <dbReference type="NCBI Taxonomy" id="406100"/>
    <lineage>
        <taxon>Bacteria</taxon>
        <taxon>Pseudomonadati</taxon>
        <taxon>Pseudomonadota</taxon>
        <taxon>Gammaproteobacteria</taxon>
        <taxon>Chromatiales</taxon>
        <taxon>Ectothiorhodospiraceae</taxon>
        <taxon>Aquisalimonas</taxon>
    </lineage>
</organism>
<evidence type="ECO:0000256" key="7">
    <source>
        <dbReference type="ARBA" id="ARBA00023136"/>
    </source>
</evidence>
<feature type="short sequence motif" description="HXXXXD motif" evidence="9">
    <location>
        <begin position="137"/>
        <end position="142"/>
    </location>
</feature>
<dbReference type="STRING" id="406100.SAMN04488052_11270"/>
<dbReference type="GO" id="GO:0009103">
    <property type="term" value="P:lipopolysaccharide biosynthetic process"/>
    <property type="evidence" value="ECO:0007669"/>
    <property type="project" value="UniProtKB-UniRule"/>
</dbReference>
<dbReference type="InterPro" id="IPR004960">
    <property type="entry name" value="LipA_acyltrans"/>
</dbReference>
<protein>
    <recommendedName>
        <fullName evidence="9">Lipid A biosynthesis acyltransferase</fullName>
        <ecNumber evidence="9">2.3.1.241</ecNumber>
    </recommendedName>
    <alternativeName>
        <fullName evidence="9">Kdo(2)-lipid IV(A) acyltransferase</fullName>
    </alternativeName>
</protein>
<gene>
    <name evidence="9" type="primary">lpxL</name>
    <name evidence="10" type="ORF">SAMN04488052_11270</name>
</gene>
<dbReference type="RefSeq" id="WP_091646083.1">
    <property type="nucleotide sequence ID" value="NZ_FOEG01000012.1"/>
</dbReference>
<comment type="similarity">
    <text evidence="9">Belongs to the LpxL/LpxM/LpxP family.</text>
</comment>
<comment type="subcellular location">
    <subcellularLocation>
        <location evidence="9">Cell inner membrane</location>
        <topology evidence="9">Single-pass membrane protein</topology>
    </subcellularLocation>
</comment>
<evidence type="ECO:0000256" key="9">
    <source>
        <dbReference type="HAMAP-Rule" id="MF_01942"/>
    </source>
</evidence>
<comment type="function">
    <text evidence="9">Catalyzes the transfer of an acyl chain from an acyl-[acyl-carrier-protein] (ACP) to a Kdo(2)-lipid IV(A) to form a Kdo(2)-(acyl)-lipid IV(A).</text>
</comment>
<dbReference type="UniPathway" id="UPA00030"/>
<evidence type="ECO:0000256" key="8">
    <source>
        <dbReference type="ARBA" id="ARBA00023315"/>
    </source>
</evidence>
<accession>A0A1H8VHD1</accession>
<keyword evidence="5 9" id="KW-0448">Lipopolysaccharide biosynthesis</keyword>
<reference evidence="10 11" key="1">
    <citation type="submission" date="2016-10" db="EMBL/GenBank/DDBJ databases">
        <authorList>
            <person name="de Groot N.N."/>
        </authorList>
    </citation>
    <scope>NUCLEOTIDE SEQUENCE [LARGE SCALE GENOMIC DNA]</scope>
    <source>
        <strain evidence="10 11">CGMCC 1.6291</strain>
    </source>
</reference>
<evidence type="ECO:0000256" key="3">
    <source>
        <dbReference type="ARBA" id="ARBA00022679"/>
    </source>
</evidence>
<dbReference type="EMBL" id="FOEG01000012">
    <property type="protein sequence ID" value="SEP14700.1"/>
    <property type="molecule type" value="Genomic_DNA"/>
</dbReference>
<dbReference type="HAMAP" id="MF_01942">
    <property type="entry name" value="Lipid_A_LpxL_LpxP"/>
    <property type="match status" value="1"/>
</dbReference>
<keyword evidence="8 9" id="KW-0012">Acyltransferase</keyword>
<dbReference type="UniPathway" id="UPA00360">
    <property type="reaction ID" value="UER00485"/>
</dbReference>
<evidence type="ECO:0000256" key="2">
    <source>
        <dbReference type="ARBA" id="ARBA00022519"/>
    </source>
</evidence>
<dbReference type="GO" id="GO:0036104">
    <property type="term" value="P:Kdo2-lipid A biosynthetic process"/>
    <property type="evidence" value="ECO:0007669"/>
    <property type="project" value="UniProtKB-UniRule"/>
</dbReference>
<evidence type="ECO:0000256" key="1">
    <source>
        <dbReference type="ARBA" id="ARBA00022475"/>
    </source>
</evidence>
<dbReference type="GO" id="GO:0005886">
    <property type="term" value="C:plasma membrane"/>
    <property type="evidence" value="ECO:0007669"/>
    <property type="project" value="UniProtKB-SubCell"/>
</dbReference>
<evidence type="ECO:0000256" key="5">
    <source>
        <dbReference type="ARBA" id="ARBA00022985"/>
    </source>
</evidence>
<evidence type="ECO:0000256" key="6">
    <source>
        <dbReference type="ARBA" id="ARBA00022989"/>
    </source>
</evidence>
<comment type="pathway">
    <text evidence="9">Glycolipid biosynthesis; KDO(2)-lipid A biosynthesis; KDO(2)-lipid A from CMP-3-deoxy-D-manno-octulosonate and lipid IV(A): step 3/4.</text>
</comment>
<evidence type="ECO:0000313" key="11">
    <source>
        <dbReference type="Proteomes" id="UP000199657"/>
    </source>
</evidence>
<dbReference type="Pfam" id="PF03279">
    <property type="entry name" value="Lip_A_acyltrans"/>
    <property type="match status" value="1"/>
</dbReference>
<sequence length="314" mass="36330">MAKRKRKKRQHYPEHPAHPYNWGQTATVAALWLLARLPYRLGLRVGSVLGGLAYHIARERREITRRNLELCFPEKPADERERLVRENFRATGRSVVETALGWFGGPQVERMPFEVRGEEHIRSALATGRPVIMLSGHFLSVELCARRLPDDIPMVAMYKPMNKKKVMDNAMLKARRRNVNDAVSKDDTRGLLRSLKKGLPIWYAGDQDYGRKHSVFAPFFGVPAATITALGRLAKMSKASVVPLFFFRQDDGTYLIEFQPALENFPSEDDVEDATRMNRIVEDAVRRYPEQYLWMHRRFKRQEERGMDLYENGA</sequence>